<sequence>MTQIEAKAQAISDRAPIEARRELAKAQIEQEYSRTSKALGL</sequence>
<dbReference type="AlphaFoldDB" id="A0AAW8Q668"/>
<name>A0AAW8Q668_VIBPH</name>
<evidence type="ECO:0000313" key="1">
    <source>
        <dbReference type="EMBL" id="MDS1822735.1"/>
    </source>
</evidence>
<dbReference type="EMBL" id="JAUHGG010000006">
    <property type="protein sequence ID" value="MDS1822735.1"/>
    <property type="molecule type" value="Genomic_DNA"/>
</dbReference>
<reference evidence="1" key="1">
    <citation type="submission" date="2023-06" db="EMBL/GenBank/DDBJ databases">
        <title>Genomic Diversity of Vibrio spp. and Metagenomic Analysis of Pathogens in Florida Gulf Coastal Waters Following Hurricane Ian.</title>
        <authorList>
            <person name="Brumfield K.D."/>
        </authorList>
    </citation>
    <scope>NUCLEOTIDE SEQUENCE</scope>
    <source>
        <strain evidence="1">WBS2B-138</strain>
    </source>
</reference>
<protein>
    <submittedName>
        <fullName evidence="1">Uncharacterized protein</fullName>
    </submittedName>
</protein>
<organism evidence="1 2">
    <name type="scientific">Vibrio parahaemolyticus</name>
    <dbReference type="NCBI Taxonomy" id="670"/>
    <lineage>
        <taxon>Bacteria</taxon>
        <taxon>Pseudomonadati</taxon>
        <taxon>Pseudomonadota</taxon>
        <taxon>Gammaproteobacteria</taxon>
        <taxon>Vibrionales</taxon>
        <taxon>Vibrionaceae</taxon>
        <taxon>Vibrio</taxon>
    </lineage>
</organism>
<proteinExistence type="predicted"/>
<comment type="caution">
    <text evidence="1">The sequence shown here is derived from an EMBL/GenBank/DDBJ whole genome shotgun (WGS) entry which is preliminary data.</text>
</comment>
<evidence type="ECO:0000313" key="2">
    <source>
        <dbReference type="Proteomes" id="UP001253193"/>
    </source>
</evidence>
<gene>
    <name evidence="1" type="ORF">QX249_19025</name>
</gene>
<dbReference type="Proteomes" id="UP001253193">
    <property type="component" value="Unassembled WGS sequence"/>
</dbReference>
<dbReference type="RefSeq" id="WP_257969956.1">
    <property type="nucleotide sequence ID" value="NZ_CP034285.1"/>
</dbReference>
<accession>A0AAW8Q668</accession>